<evidence type="ECO:0000313" key="4">
    <source>
        <dbReference type="Proteomes" id="UP001165069"/>
    </source>
</evidence>
<feature type="transmembrane region" description="Helical" evidence="2">
    <location>
        <begin position="70"/>
        <end position="90"/>
    </location>
</feature>
<feature type="transmembrane region" description="Helical" evidence="2">
    <location>
        <begin position="6"/>
        <end position="24"/>
    </location>
</feature>
<name>A0ABQ5QEP9_9BACT</name>
<feature type="transmembrane region" description="Helical" evidence="2">
    <location>
        <begin position="185"/>
        <end position="206"/>
    </location>
</feature>
<dbReference type="Proteomes" id="UP001165069">
    <property type="component" value="Unassembled WGS sequence"/>
</dbReference>
<evidence type="ECO:0000313" key="3">
    <source>
        <dbReference type="EMBL" id="GLH72806.1"/>
    </source>
</evidence>
<comment type="caution">
    <text evidence="3">The sequence shown here is derived from an EMBL/GenBank/DDBJ whole genome shotgun (WGS) entry which is preliminary data.</text>
</comment>
<reference evidence="3 4" key="1">
    <citation type="journal article" date="2023" name="Antonie Van Leeuwenhoek">
        <title>Mesoterricola silvestris gen. nov., sp. nov., Mesoterricola sediminis sp. nov., Geothrix oryzae sp. nov., Geothrix edaphica sp. nov., Geothrix rubra sp. nov., and Geothrix limicola sp. nov., six novel members of Acidobacteriota isolated from soils.</title>
        <authorList>
            <person name="Itoh H."/>
            <person name="Sugisawa Y."/>
            <person name="Mise K."/>
            <person name="Xu Z."/>
            <person name="Kuniyasu M."/>
            <person name="Ushijima N."/>
            <person name="Kawano K."/>
            <person name="Kobayashi E."/>
            <person name="Shiratori Y."/>
            <person name="Masuda Y."/>
            <person name="Senoo K."/>
        </authorList>
    </citation>
    <scope>NUCLEOTIDE SEQUENCE [LARGE SCALE GENOMIC DNA]</scope>
    <source>
        <strain evidence="3 4">Red804</strain>
    </source>
</reference>
<keyword evidence="4" id="KW-1185">Reference proteome</keyword>
<keyword evidence="2" id="KW-0472">Membrane</keyword>
<feature type="transmembrane region" description="Helical" evidence="2">
    <location>
        <begin position="157"/>
        <end position="179"/>
    </location>
</feature>
<dbReference type="EMBL" id="BSDE01000002">
    <property type="protein sequence ID" value="GLH72806.1"/>
    <property type="molecule type" value="Genomic_DNA"/>
</dbReference>
<gene>
    <name evidence="3" type="ORF">GETHLI_13080</name>
</gene>
<organism evidence="3 4">
    <name type="scientific">Geothrix limicola</name>
    <dbReference type="NCBI Taxonomy" id="2927978"/>
    <lineage>
        <taxon>Bacteria</taxon>
        <taxon>Pseudomonadati</taxon>
        <taxon>Acidobacteriota</taxon>
        <taxon>Holophagae</taxon>
        <taxon>Holophagales</taxon>
        <taxon>Holophagaceae</taxon>
        <taxon>Geothrix</taxon>
    </lineage>
</organism>
<sequence>MQLLDWPFLDALQTGALAALFFSFGTDALSRRDRMMGWLAVTCLLVGLRHAVLALGTLPTLNPDLVDRAQSLLVTCGFIALCAALTNLFPRHFPRHFAGWIALGMVPNYARNLLLPHPGFWDTFMHNAANVTYLVGCGFLIYWTLRARQDGDPMARRLFLGLLGLTLPVVVEITALSFFDLKIRLSGFSLVILAMAIGTSWQWLVVNSMESRIHAAETESETWRSLVPGHAFRTDRPSQAMDALFGTSWPDRIRTSPEASLVGSDGATYRVHSRPLYDHERLGSYEREEEAQPGNQGFLSGWTVAIGLDNAIESARIQGLLRSWGANVHLWGTVPPREGPYPSVLIWAREPSILAVWREDDLLRRRPRWIQIGGPATKGPHARLEPGPTEESLRNSLEQLLSRR</sequence>
<keyword evidence="2" id="KW-0812">Transmembrane</keyword>
<keyword evidence="2" id="KW-1133">Transmembrane helix</keyword>
<protein>
    <submittedName>
        <fullName evidence="3">Uncharacterized protein</fullName>
    </submittedName>
</protein>
<feature type="transmembrane region" description="Helical" evidence="2">
    <location>
        <begin position="97"/>
        <end position="115"/>
    </location>
</feature>
<feature type="transmembrane region" description="Helical" evidence="2">
    <location>
        <begin position="36"/>
        <end position="58"/>
    </location>
</feature>
<accession>A0ABQ5QEP9</accession>
<feature type="compositionally biased region" description="Polar residues" evidence="1">
    <location>
        <begin position="394"/>
        <end position="404"/>
    </location>
</feature>
<dbReference type="RefSeq" id="WP_285572059.1">
    <property type="nucleotide sequence ID" value="NZ_BSDE01000002.1"/>
</dbReference>
<evidence type="ECO:0000256" key="2">
    <source>
        <dbReference type="SAM" id="Phobius"/>
    </source>
</evidence>
<proteinExistence type="predicted"/>
<feature type="transmembrane region" description="Helical" evidence="2">
    <location>
        <begin position="127"/>
        <end position="145"/>
    </location>
</feature>
<evidence type="ECO:0000256" key="1">
    <source>
        <dbReference type="SAM" id="MobiDB-lite"/>
    </source>
</evidence>
<feature type="region of interest" description="Disordered" evidence="1">
    <location>
        <begin position="373"/>
        <end position="404"/>
    </location>
</feature>